<evidence type="ECO:0000259" key="1">
    <source>
        <dbReference type="Pfam" id="PF07796"/>
    </source>
</evidence>
<dbReference type="AlphaFoldDB" id="A0A0F9EFP6"/>
<gene>
    <name evidence="2" type="ORF">LCGC14_2081800</name>
</gene>
<dbReference type="Pfam" id="PF07796">
    <property type="entry name" value="DUF1638"/>
    <property type="match status" value="1"/>
</dbReference>
<dbReference type="InterPro" id="IPR012437">
    <property type="entry name" value="DUF1638"/>
</dbReference>
<proteinExistence type="predicted"/>
<reference evidence="2" key="1">
    <citation type="journal article" date="2015" name="Nature">
        <title>Complex archaea that bridge the gap between prokaryotes and eukaryotes.</title>
        <authorList>
            <person name="Spang A."/>
            <person name="Saw J.H."/>
            <person name="Jorgensen S.L."/>
            <person name="Zaremba-Niedzwiedzka K."/>
            <person name="Martijn J."/>
            <person name="Lind A.E."/>
            <person name="van Eijk R."/>
            <person name="Schleper C."/>
            <person name="Guy L."/>
            <person name="Ettema T.J."/>
        </authorList>
    </citation>
    <scope>NUCLEOTIDE SEQUENCE</scope>
</reference>
<protein>
    <recommendedName>
        <fullName evidence="1">DUF1638 domain-containing protein</fullName>
    </recommendedName>
</protein>
<accession>A0A0F9EFP6</accession>
<sequence length="190" mass="21773">MSSEKTVLFISCGIFKEEIEYLIKSQGLDWNVVFLDAALHVNFDKLKAELVKALEQYQGDERELKVLYGHCHPDIMEILEGYGAKKLNAGNCLEAMVGREEIDRLNAEGKAFFLSAGWIENWENMFKLGKDDFDFDFTTMFTSYERIVVFDTGVIPIDEDKIKAFSEFTKLPVVKKTISLDHLQALIDKI</sequence>
<organism evidence="2">
    <name type="scientific">marine sediment metagenome</name>
    <dbReference type="NCBI Taxonomy" id="412755"/>
    <lineage>
        <taxon>unclassified sequences</taxon>
        <taxon>metagenomes</taxon>
        <taxon>ecological metagenomes</taxon>
    </lineage>
</organism>
<dbReference type="EMBL" id="LAZR01025175">
    <property type="protein sequence ID" value="KKL72749.1"/>
    <property type="molecule type" value="Genomic_DNA"/>
</dbReference>
<comment type="caution">
    <text evidence="2">The sequence shown here is derived from an EMBL/GenBank/DDBJ whole genome shotgun (WGS) entry which is preliminary data.</text>
</comment>
<feature type="domain" description="DUF1638" evidence="1">
    <location>
        <begin position="34"/>
        <end position="186"/>
    </location>
</feature>
<evidence type="ECO:0000313" key="2">
    <source>
        <dbReference type="EMBL" id="KKL72749.1"/>
    </source>
</evidence>
<name>A0A0F9EFP6_9ZZZZ</name>